<dbReference type="PANTHER" id="PTHR43648">
    <property type="entry name" value="ELECTRON TRANSFER FLAVOPROTEIN BETA SUBUNIT LYSINE METHYLTRANSFERASE"/>
    <property type="match status" value="1"/>
</dbReference>
<feature type="binding site" evidence="6">
    <location>
        <position position="164"/>
    </location>
    <ligand>
        <name>S-adenosyl-L-methionine</name>
        <dbReference type="ChEBI" id="CHEBI:59789"/>
    </ligand>
</feature>
<dbReference type="SUPFAM" id="SSF53335">
    <property type="entry name" value="S-adenosyl-L-methionine-dependent methyltransferases"/>
    <property type="match status" value="1"/>
</dbReference>
<dbReference type="GO" id="GO:0032259">
    <property type="term" value="P:methylation"/>
    <property type="evidence" value="ECO:0007669"/>
    <property type="project" value="UniProtKB-KW"/>
</dbReference>
<comment type="similarity">
    <text evidence="1 6">Belongs to the methyltransferase superfamily. PrmA family.</text>
</comment>
<evidence type="ECO:0000256" key="5">
    <source>
        <dbReference type="ARBA" id="ARBA00022691"/>
    </source>
</evidence>
<evidence type="ECO:0000313" key="8">
    <source>
        <dbReference type="Proteomes" id="UP000229740"/>
    </source>
</evidence>
<dbReference type="GO" id="GO:0016279">
    <property type="term" value="F:protein-lysine N-methyltransferase activity"/>
    <property type="evidence" value="ECO:0007669"/>
    <property type="project" value="RHEA"/>
</dbReference>
<organism evidence="7 8">
    <name type="scientific">candidate division KSB3 bacterium</name>
    <dbReference type="NCBI Taxonomy" id="2044937"/>
    <lineage>
        <taxon>Bacteria</taxon>
        <taxon>candidate division KSB3</taxon>
    </lineage>
</organism>
<evidence type="ECO:0000256" key="3">
    <source>
        <dbReference type="ARBA" id="ARBA00022603"/>
    </source>
</evidence>
<evidence type="ECO:0000256" key="1">
    <source>
        <dbReference type="ARBA" id="ARBA00009741"/>
    </source>
</evidence>
<feature type="binding site" evidence="6">
    <location>
        <position position="143"/>
    </location>
    <ligand>
        <name>S-adenosyl-L-methionine</name>
        <dbReference type="ChEBI" id="CHEBI:59789"/>
    </ligand>
</feature>
<keyword evidence="5 6" id="KW-0949">S-adenosyl-L-methionine</keyword>
<dbReference type="GO" id="GO:0005737">
    <property type="term" value="C:cytoplasm"/>
    <property type="evidence" value="ECO:0007669"/>
    <property type="project" value="UniProtKB-SubCell"/>
</dbReference>
<keyword evidence="4 6" id="KW-0808">Transferase</keyword>
<evidence type="ECO:0000256" key="4">
    <source>
        <dbReference type="ARBA" id="ARBA00022679"/>
    </source>
</evidence>
<proteinExistence type="inferred from homology"/>
<protein>
    <recommendedName>
        <fullName evidence="6">Ribosomal protein L11 methyltransferase</fullName>
        <shortName evidence="6">L11 Mtase</shortName>
        <ecNumber evidence="6">2.1.1.-</ecNumber>
    </recommendedName>
</protein>
<dbReference type="InterPro" id="IPR050078">
    <property type="entry name" value="Ribosomal_L11_MeTrfase_PrmA"/>
</dbReference>
<dbReference type="AlphaFoldDB" id="A0A2G6E2G6"/>
<reference evidence="7 8" key="1">
    <citation type="submission" date="2017-10" db="EMBL/GenBank/DDBJ databases">
        <title>Novel microbial diversity and functional potential in the marine mammal oral microbiome.</title>
        <authorList>
            <person name="Dudek N.K."/>
            <person name="Sun C.L."/>
            <person name="Burstein D."/>
            <person name="Kantor R.S."/>
            <person name="Aliaga Goltsman D.S."/>
            <person name="Bik E.M."/>
            <person name="Thomas B.C."/>
            <person name="Banfield J.F."/>
            <person name="Relman D.A."/>
        </authorList>
    </citation>
    <scope>NUCLEOTIDE SEQUENCE [LARGE SCALE GENOMIC DNA]</scope>
    <source>
        <strain evidence="7">DOLZORAL124_49_17</strain>
    </source>
</reference>
<evidence type="ECO:0000313" key="7">
    <source>
        <dbReference type="EMBL" id="PID56289.1"/>
    </source>
</evidence>
<dbReference type="EMBL" id="PDPS01000036">
    <property type="protein sequence ID" value="PID56289.1"/>
    <property type="molecule type" value="Genomic_DNA"/>
</dbReference>
<dbReference type="PANTHER" id="PTHR43648:SF1">
    <property type="entry name" value="ELECTRON TRANSFER FLAVOPROTEIN BETA SUBUNIT LYSINE METHYLTRANSFERASE"/>
    <property type="match status" value="1"/>
</dbReference>
<comment type="catalytic activity">
    <reaction evidence="6">
        <text>L-lysyl-[protein] + 3 S-adenosyl-L-methionine = N(6),N(6),N(6)-trimethyl-L-lysyl-[protein] + 3 S-adenosyl-L-homocysteine + 3 H(+)</text>
        <dbReference type="Rhea" id="RHEA:54192"/>
        <dbReference type="Rhea" id="RHEA-COMP:9752"/>
        <dbReference type="Rhea" id="RHEA-COMP:13826"/>
        <dbReference type="ChEBI" id="CHEBI:15378"/>
        <dbReference type="ChEBI" id="CHEBI:29969"/>
        <dbReference type="ChEBI" id="CHEBI:57856"/>
        <dbReference type="ChEBI" id="CHEBI:59789"/>
        <dbReference type="ChEBI" id="CHEBI:61961"/>
    </reaction>
</comment>
<feature type="binding site" evidence="6">
    <location>
        <position position="238"/>
    </location>
    <ligand>
        <name>S-adenosyl-L-methionine</name>
        <dbReference type="ChEBI" id="CHEBI:59789"/>
    </ligand>
</feature>
<dbReference type="InterPro" id="IPR004498">
    <property type="entry name" value="Ribosomal_PrmA_MeTrfase"/>
</dbReference>
<comment type="subcellular location">
    <subcellularLocation>
        <location evidence="6">Cytoplasm</location>
    </subcellularLocation>
</comment>
<accession>A0A2G6E2G6</accession>
<keyword evidence="3 6" id="KW-0489">Methyltransferase</keyword>
<gene>
    <name evidence="6" type="primary">prmA</name>
    <name evidence="7" type="ORF">CSB45_12220</name>
</gene>
<dbReference type="PIRSF" id="PIRSF000401">
    <property type="entry name" value="RPL11_MTase"/>
    <property type="match status" value="1"/>
</dbReference>
<evidence type="ECO:0000256" key="6">
    <source>
        <dbReference type="HAMAP-Rule" id="MF_00735"/>
    </source>
</evidence>
<dbReference type="Gene3D" id="3.40.50.150">
    <property type="entry name" value="Vaccinia Virus protein VP39"/>
    <property type="match status" value="1"/>
</dbReference>
<keyword evidence="2 6" id="KW-0963">Cytoplasm</keyword>
<dbReference type="HAMAP" id="MF_00735">
    <property type="entry name" value="Methyltr_PrmA"/>
    <property type="match status" value="1"/>
</dbReference>
<feature type="binding site" evidence="6">
    <location>
        <position position="186"/>
    </location>
    <ligand>
        <name>S-adenosyl-L-methionine</name>
        <dbReference type="ChEBI" id="CHEBI:59789"/>
    </ligand>
</feature>
<dbReference type="InterPro" id="IPR029063">
    <property type="entry name" value="SAM-dependent_MTases_sf"/>
</dbReference>
<comment type="function">
    <text evidence="6">Methylates ribosomal protein L11.</text>
</comment>
<dbReference type="Proteomes" id="UP000229740">
    <property type="component" value="Unassembled WGS sequence"/>
</dbReference>
<dbReference type="Pfam" id="PF06325">
    <property type="entry name" value="PrmA"/>
    <property type="match status" value="1"/>
</dbReference>
<comment type="caution">
    <text evidence="7">The sequence shown here is derived from an EMBL/GenBank/DDBJ whole genome shotgun (WGS) entry which is preliminary data.</text>
</comment>
<name>A0A2G6E2G6_9BACT</name>
<dbReference type="EC" id="2.1.1.-" evidence="6"/>
<dbReference type="CDD" id="cd02440">
    <property type="entry name" value="AdoMet_MTases"/>
    <property type="match status" value="1"/>
</dbReference>
<evidence type="ECO:0000256" key="2">
    <source>
        <dbReference type="ARBA" id="ARBA00022490"/>
    </source>
</evidence>
<sequence length="300" mass="32897">MTEQWTELSVRVSHAAADLVSDKLIEYGSQGTVFEDVQEADGLCRISASYPESVDVAKICRHLQRYFDALQELGVSVNASDIDTSVMLDSDWASSWKTFFTPLRIGKRIVIKPSWEIFDARPFDIVIELDPGMAFGTGLHASTRLSILLLEQYLRSDNSVLDVGTGSGILSLAAAGLGAKYVMGVDVDADAVDIAHENVRKNGRLCSTASSLEHCIDLQVGSIDTLEFSRRFDCILMNIRPTIIMSLLPSVTSCLRPGGSLIVSGILEEEGPDFLHKARACNWTSHHQLTEDGWIAYVLS</sequence>